<dbReference type="OrthoDB" id="21471at2759"/>
<dbReference type="Proteomes" id="UP000094236">
    <property type="component" value="Unassembled WGS sequence"/>
</dbReference>
<comment type="similarity">
    <text evidence="1">Belongs to the SIP5 family.</text>
</comment>
<name>A0A1E4U210_PACTA</name>
<evidence type="ECO:0000256" key="2">
    <source>
        <dbReference type="SAM" id="MobiDB-lite"/>
    </source>
</evidence>
<dbReference type="PANTHER" id="PTHR31315">
    <property type="entry name" value="PROTEIN SIP5"/>
    <property type="match status" value="1"/>
</dbReference>
<feature type="region of interest" description="Disordered" evidence="2">
    <location>
        <begin position="319"/>
        <end position="338"/>
    </location>
</feature>
<proteinExistence type="inferred from homology"/>
<keyword evidence="4" id="KW-1185">Reference proteome</keyword>
<sequence>MGNVPAKETEQTTTRRPRGISIGSISNGANTSLPFSGGNTQSILKKSKREKEKERAREEHAWNLIVRYEETVDGGFLAPYGTYNSNLYYKTDTVKTLIIDRKLAPFYTPLQDFESSWTDNELLVILDKLTLHSKPSENDDEEEEDMDIHKFHRSSNAMRKLESKKNKQLLKIRAFKWQEDAEIRYAKDKNIQKQGIKKFPFLPSKDLQLKLYRNATECPICFLYYPPYLNLSRCCVQPICTECFVQIKRLDPHPPHDEEGNVNENDEKNPEALISEPAKCPFCAMSDFGVTYMPPNFRTGLGGIPPADYKNQDTTTITEEGSSSDFINTNNNSNSNSTSISLAISKTHSAAGTPPRNSPSLLNQLSPDGNYNYNNNNNNNNNNNYNHGVGPQTSSPSTSDETVNVKRKRRGSLPPNAPGVVMSDAIRPDWEAKLKNSRLKLARRSAAASAIHATSLIYDHNTNGIDVNNTNGGNGGNLEFDNNHYVPNVRQRSETMELEERMIAEALRLSLVEAEERERLEKEKKKKLKK</sequence>
<feature type="compositionally biased region" description="Polar residues" evidence="2">
    <location>
        <begin position="23"/>
        <end position="44"/>
    </location>
</feature>
<protein>
    <recommendedName>
        <fullName evidence="5">Protein SIP5</fullName>
    </recommendedName>
</protein>
<feature type="compositionally biased region" description="Low complexity" evidence="2">
    <location>
        <begin position="370"/>
        <end position="386"/>
    </location>
</feature>
<dbReference type="AlphaFoldDB" id="A0A1E4U210"/>
<reference evidence="4" key="1">
    <citation type="submission" date="2016-05" db="EMBL/GenBank/DDBJ databases">
        <title>Comparative genomics of biotechnologically important yeasts.</title>
        <authorList>
            <consortium name="DOE Joint Genome Institute"/>
            <person name="Riley R."/>
            <person name="Haridas S."/>
            <person name="Wolfe K.H."/>
            <person name="Lopes M.R."/>
            <person name="Hittinger C.T."/>
            <person name="Goker M."/>
            <person name="Salamov A."/>
            <person name="Wisecaver J."/>
            <person name="Long T.M."/>
            <person name="Aerts A.L."/>
            <person name="Barry K."/>
            <person name="Choi C."/>
            <person name="Clum A."/>
            <person name="Coughlan A.Y."/>
            <person name="Deshpande S."/>
            <person name="Douglass A.P."/>
            <person name="Hanson S.J."/>
            <person name="Klenk H.-P."/>
            <person name="Labutti K."/>
            <person name="Lapidus A."/>
            <person name="Lindquist E."/>
            <person name="Lipzen A."/>
            <person name="Meier-Kolthoff J.P."/>
            <person name="Ohm R.A."/>
            <person name="Otillar R.P."/>
            <person name="Pangilinan J."/>
            <person name="Peng Y."/>
            <person name="Rokas A."/>
            <person name="Rosa C.A."/>
            <person name="Scheuner C."/>
            <person name="Sibirny A.A."/>
            <person name="Slot J.C."/>
            <person name="Stielow J.B."/>
            <person name="Sun H."/>
            <person name="Kurtzman C.P."/>
            <person name="Blackwell M."/>
            <person name="Grigoriev I.V."/>
            <person name="Jeffries T.W."/>
        </authorList>
    </citation>
    <scope>NUCLEOTIDE SEQUENCE [LARGE SCALE GENOMIC DNA]</scope>
    <source>
        <strain evidence="4">NRRL Y-2460</strain>
    </source>
</reference>
<feature type="compositionally biased region" description="Low complexity" evidence="2">
    <location>
        <begin position="323"/>
        <end position="338"/>
    </location>
</feature>
<evidence type="ECO:0000313" key="4">
    <source>
        <dbReference type="Proteomes" id="UP000094236"/>
    </source>
</evidence>
<feature type="region of interest" description="Disordered" evidence="2">
    <location>
        <begin position="1"/>
        <end position="55"/>
    </location>
</feature>
<evidence type="ECO:0000313" key="3">
    <source>
        <dbReference type="EMBL" id="ODV98044.1"/>
    </source>
</evidence>
<feature type="compositionally biased region" description="Polar residues" evidence="2">
    <location>
        <begin position="391"/>
        <end position="402"/>
    </location>
</feature>
<gene>
    <name evidence="3" type="ORF">PACTADRAFT_47867</name>
</gene>
<dbReference type="EMBL" id="KV454011">
    <property type="protein sequence ID" value="ODV98044.1"/>
    <property type="molecule type" value="Genomic_DNA"/>
</dbReference>
<dbReference type="InterPro" id="IPR039301">
    <property type="entry name" value="Sip5/DA2"/>
</dbReference>
<dbReference type="PANTHER" id="PTHR31315:SF1">
    <property type="entry name" value="PROTEIN SIP5"/>
    <property type="match status" value="1"/>
</dbReference>
<evidence type="ECO:0008006" key="5">
    <source>
        <dbReference type="Google" id="ProtNLM"/>
    </source>
</evidence>
<feature type="region of interest" description="Disordered" evidence="2">
    <location>
        <begin position="347"/>
        <end position="422"/>
    </location>
</feature>
<evidence type="ECO:0000256" key="1">
    <source>
        <dbReference type="ARBA" id="ARBA00010402"/>
    </source>
</evidence>
<dbReference type="CDD" id="cd24139">
    <property type="entry name" value="SIP5-like"/>
    <property type="match status" value="1"/>
</dbReference>
<feature type="compositionally biased region" description="Polar residues" evidence="2">
    <location>
        <begin position="358"/>
        <end position="369"/>
    </location>
</feature>
<dbReference type="GO" id="GO:0005737">
    <property type="term" value="C:cytoplasm"/>
    <property type="evidence" value="ECO:0007669"/>
    <property type="project" value="TreeGrafter"/>
</dbReference>
<dbReference type="STRING" id="669874.A0A1E4U210"/>
<dbReference type="GO" id="GO:0042149">
    <property type="term" value="P:cellular response to glucose starvation"/>
    <property type="evidence" value="ECO:0007669"/>
    <property type="project" value="EnsemblFungi"/>
</dbReference>
<accession>A0A1E4U210</accession>
<organism evidence="3 4">
    <name type="scientific">Pachysolen tannophilus NRRL Y-2460</name>
    <dbReference type="NCBI Taxonomy" id="669874"/>
    <lineage>
        <taxon>Eukaryota</taxon>
        <taxon>Fungi</taxon>
        <taxon>Dikarya</taxon>
        <taxon>Ascomycota</taxon>
        <taxon>Saccharomycotina</taxon>
        <taxon>Pichiomycetes</taxon>
        <taxon>Pachysolenaceae</taxon>
        <taxon>Pachysolen</taxon>
    </lineage>
</organism>